<evidence type="ECO:0000313" key="2">
    <source>
        <dbReference type="Proteomes" id="UP000320496"/>
    </source>
</evidence>
<dbReference type="AlphaFoldDB" id="A0A517Z1G2"/>
<keyword evidence="2" id="KW-1185">Reference proteome</keyword>
<accession>A0A517Z1G2</accession>
<dbReference type="RefSeq" id="WP_145366991.1">
    <property type="nucleotide sequence ID" value="NZ_CP036275.1"/>
</dbReference>
<dbReference type="EMBL" id="CP036275">
    <property type="protein sequence ID" value="QDU36312.1"/>
    <property type="molecule type" value="Genomic_DNA"/>
</dbReference>
<name>A0A517Z1G2_9PLAN</name>
<sequence>MMDCPESVRTVDDLRTYIHETLCAKENLLTDQFRMRETELMRGGRPCGLQFCLHGPRSVRLGAIWATDQNVVYFYDTRGERYLKVRLKRRIFSDAA</sequence>
<reference evidence="1 2" key="1">
    <citation type="submission" date="2019-02" db="EMBL/GenBank/DDBJ databases">
        <title>Deep-cultivation of Planctomycetes and their phenomic and genomic characterization uncovers novel biology.</title>
        <authorList>
            <person name="Wiegand S."/>
            <person name="Jogler M."/>
            <person name="Boedeker C."/>
            <person name="Pinto D."/>
            <person name="Vollmers J."/>
            <person name="Rivas-Marin E."/>
            <person name="Kohn T."/>
            <person name="Peeters S.H."/>
            <person name="Heuer A."/>
            <person name="Rast P."/>
            <person name="Oberbeckmann S."/>
            <person name="Bunk B."/>
            <person name="Jeske O."/>
            <person name="Meyerdierks A."/>
            <person name="Storesund J.E."/>
            <person name="Kallscheuer N."/>
            <person name="Luecker S."/>
            <person name="Lage O.M."/>
            <person name="Pohl T."/>
            <person name="Merkel B.J."/>
            <person name="Hornburger P."/>
            <person name="Mueller R.-W."/>
            <person name="Bruemmer F."/>
            <person name="Labrenz M."/>
            <person name="Spormann A.M."/>
            <person name="Op den Camp H."/>
            <person name="Overmann J."/>
            <person name="Amann R."/>
            <person name="Jetten M.S.M."/>
            <person name="Mascher T."/>
            <person name="Medema M.H."/>
            <person name="Devos D.P."/>
            <person name="Kaster A.-K."/>
            <person name="Ovreas L."/>
            <person name="Rohde M."/>
            <person name="Galperin M.Y."/>
            <person name="Jogler C."/>
        </authorList>
    </citation>
    <scope>NUCLEOTIDE SEQUENCE [LARGE SCALE GENOMIC DNA]</scope>
    <source>
        <strain evidence="1 2">Mal4</strain>
    </source>
</reference>
<evidence type="ECO:0000313" key="1">
    <source>
        <dbReference type="EMBL" id="QDU36312.1"/>
    </source>
</evidence>
<dbReference type="OrthoDB" id="277143at2"/>
<gene>
    <name evidence="1" type="ORF">Mal4_05970</name>
</gene>
<protein>
    <submittedName>
        <fullName evidence="1">Uncharacterized protein</fullName>
    </submittedName>
</protein>
<dbReference type="Proteomes" id="UP000320496">
    <property type="component" value="Chromosome"/>
</dbReference>
<proteinExistence type="predicted"/>
<organism evidence="1 2">
    <name type="scientific">Maioricimonas rarisocia</name>
    <dbReference type="NCBI Taxonomy" id="2528026"/>
    <lineage>
        <taxon>Bacteria</taxon>
        <taxon>Pseudomonadati</taxon>
        <taxon>Planctomycetota</taxon>
        <taxon>Planctomycetia</taxon>
        <taxon>Planctomycetales</taxon>
        <taxon>Planctomycetaceae</taxon>
        <taxon>Maioricimonas</taxon>
    </lineage>
</organism>
<dbReference type="KEGG" id="mri:Mal4_05970"/>